<feature type="transmembrane region" description="Helical" evidence="1">
    <location>
        <begin position="23"/>
        <end position="43"/>
    </location>
</feature>
<gene>
    <name evidence="3" type="ORF">O3303_19815</name>
</gene>
<sequence length="362" mass="41155">MPQHSAPPAARPLNTAMISPQQYLRIAFLTGVILAVLGLPGLLRRPEVTPALVVAQFVQVLVFTDVLLGLNYFLRYSNSPVQRWLRRLPLRGSQALRVLLNLLLASLLGPLLRTAMVRLGYGVEDTSWPLLLVSSWLLTFIILVIQYFIEVTERSRRLLQENELLKREQLQARYEGLKQQLSPHFLFNSLATLRWLIHDDPNAAEQFVEEMSQVYRYLLQYGEQDAVPLRDEMAFLRSYVFLLRMRFGESLQLDAELPEQVLDRLVPPLALQTLVENAVKHNAVSRQHPLRITVALGVPDCLLVRNSRRARLTPEPSSGVGLRNLANRVRILHQQELQIEQSADEFSVCLPLPPMLVGEGVS</sequence>
<dbReference type="Gene3D" id="3.30.565.10">
    <property type="entry name" value="Histidine kinase-like ATPase, C-terminal domain"/>
    <property type="match status" value="1"/>
</dbReference>
<evidence type="ECO:0000313" key="4">
    <source>
        <dbReference type="Proteomes" id="UP001211005"/>
    </source>
</evidence>
<dbReference type="Proteomes" id="UP001211005">
    <property type="component" value="Plasmid unnamed1"/>
</dbReference>
<dbReference type="PANTHER" id="PTHR34220:SF7">
    <property type="entry name" value="SENSOR HISTIDINE KINASE YPDA"/>
    <property type="match status" value="1"/>
</dbReference>
<keyword evidence="3" id="KW-0614">Plasmid</keyword>
<keyword evidence="1" id="KW-0472">Membrane</keyword>
<dbReference type="GO" id="GO:0016301">
    <property type="term" value="F:kinase activity"/>
    <property type="evidence" value="ECO:0007669"/>
    <property type="project" value="UniProtKB-KW"/>
</dbReference>
<feature type="domain" description="Signal transduction histidine kinase internal region" evidence="2">
    <location>
        <begin position="173"/>
        <end position="251"/>
    </location>
</feature>
<keyword evidence="3" id="KW-0418">Kinase</keyword>
<dbReference type="InterPro" id="IPR050640">
    <property type="entry name" value="Bact_2-comp_sensor_kinase"/>
</dbReference>
<feature type="transmembrane region" description="Helical" evidence="1">
    <location>
        <begin position="128"/>
        <end position="149"/>
    </location>
</feature>
<protein>
    <submittedName>
        <fullName evidence="3">Histidine kinase</fullName>
    </submittedName>
</protein>
<feature type="transmembrane region" description="Helical" evidence="1">
    <location>
        <begin position="95"/>
        <end position="116"/>
    </location>
</feature>
<geneLocation type="plasmid" evidence="3 4">
    <name>unnamed1</name>
</geneLocation>
<keyword evidence="1" id="KW-0812">Transmembrane</keyword>
<reference evidence="3 4" key="1">
    <citation type="submission" date="2022-12" db="EMBL/GenBank/DDBJ databases">
        <title>Hymenobacter canadensis sp. nov. isolated from lake water of the Cambridge Bay, Canada.</title>
        <authorList>
            <person name="Kim W.H."/>
            <person name="Lee Y.M."/>
        </authorList>
    </citation>
    <scope>NUCLEOTIDE SEQUENCE [LARGE SCALE GENOMIC DNA]</scope>
    <source>
        <strain evidence="3 4">PAMC 29467</strain>
        <plasmid evidence="3 4">unnamed1</plasmid>
    </source>
</reference>
<dbReference type="EMBL" id="CP114768">
    <property type="protein sequence ID" value="WBA44139.1"/>
    <property type="molecule type" value="Genomic_DNA"/>
</dbReference>
<organism evidence="3 4">
    <name type="scientific">Hymenobacter canadensis</name>
    <dbReference type="NCBI Taxonomy" id="2999067"/>
    <lineage>
        <taxon>Bacteria</taxon>
        <taxon>Pseudomonadati</taxon>
        <taxon>Bacteroidota</taxon>
        <taxon>Cytophagia</taxon>
        <taxon>Cytophagales</taxon>
        <taxon>Hymenobacteraceae</taxon>
        <taxon>Hymenobacter</taxon>
    </lineage>
</organism>
<dbReference type="SUPFAM" id="SSF55874">
    <property type="entry name" value="ATPase domain of HSP90 chaperone/DNA topoisomerase II/histidine kinase"/>
    <property type="match status" value="1"/>
</dbReference>
<keyword evidence="3" id="KW-0808">Transferase</keyword>
<dbReference type="InterPro" id="IPR036890">
    <property type="entry name" value="HATPase_C_sf"/>
</dbReference>
<dbReference type="Pfam" id="PF06580">
    <property type="entry name" value="His_kinase"/>
    <property type="match status" value="1"/>
</dbReference>
<dbReference type="RefSeq" id="WP_269562171.1">
    <property type="nucleotide sequence ID" value="NZ_CP114768.1"/>
</dbReference>
<keyword evidence="1" id="KW-1133">Transmembrane helix</keyword>
<feature type="transmembrane region" description="Helical" evidence="1">
    <location>
        <begin position="49"/>
        <end position="74"/>
    </location>
</feature>
<accession>A0ABY7LX20</accession>
<evidence type="ECO:0000259" key="2">
    <source>
        <dbReference type="Pfam" id="PF06580"/>
    </source>
</evidence>
<evidence type="ECO:0000313" key="3">
    <source>
        <dbReference type="EMBL" id="WBA44139.1"/>
    </source>
</evidence>
<evidence type="ECO:0000256" key="1">
    <source>
        <dbReference type="SAM" id="Phobius"/>
    </source>
</evidence>
<name>A0ABY7LX20_9BACT</name>
<dbReference type="InterPro" id="IPR010559">
    <property type="entry name" value="Sig_transdc_His_kin_internal"/>
</dbReference>
<proteinExistence type="predicted"/>
<keyword evidence="4" id="KW-1185">Reference proteome</keyword>
<dbReference type="PANTHER" id="PTHR34220">
    <property type="entry name" value="SENSOR HISTIDINE KINASE YPDA"/>
    <property type="match status" value="1"/>
</dbReference>